<dbReference type="AlphaFoldDB" id="A0A1H4TVH3"/>
<dbReference type="EC" id="2.7.13.3" evidence="2"/>
<dbReference type="CDD" id="cd00130">
    <property type="entry name" value="PAS"/>
    <property type="match status" value="1"/>
</dbReference>
<dbReference type="InterPro" id="IPR000700">
    <property type="entry name" value="PAS-assoc_C"/>
</dbReference>
<dbReference type="GO" id="GO:0005524">
    <property type="term" value="F:ATP binding"/>
    <property type="evidence" value="ECO:0007669"/>
    <property type="project" value="UniProtKB-KW"/>
</dbReference>
<dbReference type="InterPro" id="IPR036890">
    <property type="entry name" value="HATPase_C_sf"/>
</dbReference>
<evidence type="ECO:0000313" key="13">
    <source>
        <dbReference type="Proteomes" id="UP000182409"/>
    </source>
</evidence>
<dbReference type="InterPro" id="IPR035965">
    <property type="entry name" value="PAS-like_dom_sf"/>
</dbReference>
<dbReference type="Gene3D" id="3.30.450.20">
    <property type="entry name" value="PAS domain"/>
    <property type="match status" value="2"/>
</dbReference>
<keyword evidence="3" id="KW-0597">Phosphoprotein</keyword>
<dbReference type="PROSITE" id="PS50113">
    <property type="entry name" value="PAC"/>
    <property type="match status" value="1"/>
</dbReference>
<dbReference type="SUPFAM" id="SSF47384">
    <property type="entry name" value="Homodimeric domain of signal transducing histidine kinase"/>
    <property type="match status" value="1"/>
</dbReference>
<feature type="domain" description="Histidine kinase" evidence="9">
    <location>
        <begin position="423"/>
        <end position="637"/>
    </location>
</feature>
<dbReference type="Pfam" id="PF02518">
    <property type="entry name" value="HATPase_c"/>
    <property type="match status" value="1"/>
</dbReference>
<keyword evidence="8" id="KW-0902">Two-component regulatory system</keyword>
<dbReference type="OrthoDB" id="100939at2"/>
<evidence type="ECO:0000259" key="11">
    <source>
        <dbReference type="PROSITE" id="PS50113"/>
    </source>
</evidence>
<sequence>MSMVVRVIAPSGRDAELILALLTQHGIHSEACADPVQLLSRGYDVGPLLLAEESLTPSLIAALAHFVTTQPSWSDLPILILTTVGRDTERTRRLERERLPIGAPILLERPIRTATLLSSVQAAVRARSRQYQVRDTIAERDATAAKLRAEQETLRTVLDSMPVGVAVASATGEVILTNPMLAHILRHEQLPTPDFSAYSEWKTFHPDGRRVQSEEYPITRAIRTGDRVAGEDFLYRRGDGTNAWIRLSAAPIVDAEGVVSGGVTAVIDVDHERQAAETLRRSEERFRLLIDQASVGIVIGDLGGGLSYMNPTLLRALGYSQAEMEAGAIRWDELTPPEYAHLDEQAIHELQTVGVAQPYQKVYTARDGHPIPLLVGAVRIPSQGATGREEIAVFLTDLSSQKQAEAALIQSEKLAAVGRLAASISHEINNPLEAVTNLLYLAQTEQTTDSGRQYIEQASQELARVSQIAGQTLRFHRQSTRPRSVTPRELIEPVLALYEGRLRNARVLAVTEHRGDIAFVCYEGDIRQVLNNLVGNAIDAMRGDGKLRVRSRAATDQRTGRPGVRITIADTGAGMSQATLQRIFEPFYTTKGIHGTGLGLWISHGIVEKHHGSLRARSRESAGSSGTVFTLFLPLEPGIEVQQN</sequence>
<dbReference type="Pfam" id="PF08448">
    <property type="entry name" value="PAS_4"/>
    <property type="match status" value="1"/>
</dbReference>
<dbReference type="NCBIfam" id="TIGR00229">
    <property type="entry name" value="sensory_box"/>
    <property type="match status" value="2"/>
</dbReference>
<dbReference type="InterPro" id="IPR013656">
    <property type="entry name" value="PAS_4"/>
</dbReference>
<dbReference type="SMART" id="SM00388">
    <property type="entry name" value="HisKA"/>
    <property type="match status" value="1"/>
</dbReference>
<dbReference type="Gene3D" id="3.30.565.10">
    <property type="entry name" value="Histidine kinase-like ATPase, C-terminal domain"/>
    <property type="match status" value="1"/>
</dbReference>
<dbReference type="PROSITE" id="PS50109">
    <property type="entry name" value="HIS_KIN"/>
    <property type="match status" value="1"/>
</dbReference>
<dbReference type="InterPro" id="IPR036097">
    <property type="entry name" value="HisK_dim/P_sf"/>
</dbReference>
<dbReference type="PANTHER" id="PTHR43065">
    <property type="entry name" value="SENSOR HISTIDINE KINASE"/>
    <property type="match status" value="1"/>
</dbReference>
<dbReference type="InterPro" id="IPR005467">
    <property type="entry name" value="His_kinase_dom"/>
</dbReference>
<keyword evidence="4" id="KW-0808">Transferase</keyword>
<accession>A0A1H4TVH3</accession>
<evidence type="ECO:0000256" key="6">
    <source>
        <dbReference type="ARBA" id="ARBA00022777"/>
    </source>
</evidence>
<evidence type="ECO:0000256" key="1">
    <source>
        <dbReference type="ARBA" id="ARBA00000085"/>
    </source>
</evidence>
<comment type="catalytic activity">
    <reaction evidence="1">
        <text>ATP + protein L-histidine = ADP + protein N-phospho-L-histidine.</text>
        <dbReference type="EC" id="2.7.13.3"/>
    </reaction>
</comment>
<dbReference type="Pfam" id="PF00512">
    <property type="entry name" value="HisKA"/>
    <property type="match status" value="1"/>
</dbReference>
<dbReference type="Pfam" id="PF13188">
    <property type="entry name" value="PAS_8"/>
    <property type="match status" value="1"/>
</dbReference>
<proteinExistence type="predicted"/>
<dbReference type="RefSeq" id="WP_074655555.1">
    <property type="nucleotide sequence ID" value="NZ_FNSD01000001.1"/>
</dbReference>
<dbReference type="SUPFAM" id="SSF55785">
    <property type="entry name" value="PYP-like sensor domain (PAS domain)"/>
    <property type="match status" value="2"/>
</dbReference>
<feature type="domain" description="PAC" evidence="11">
    <location>
        <begin position="229"/>
        <end position="281"/>
    </location>
</feature>
<evidence type="ECO:0000256" key="7">
    <source>
        <dbReference type="ARBA" id="ARBA00022840"/>
    </source>
</evidence>
<evidence type="ECO:0000256" key="4">
    <source>
        <dbReference type="ARBA" id="ARBA00022679"/>
    </source>
</evidence>
<reference evidence="12 13" key="1">
    <citation type="submission" date="2016-10" db="EMBL/GenBank/DDBJ databases">
        <authorList>
            <person name="de Groot N.N."/>
        </authorList>
    </citation>
    <scope>NUCLEOTIDE SEQUENCE [LARGE SCALE GENOMIC DNA]</scope>
    <source>
        <strain evidence="12 13">AB35.6</strain>
    </source>
</reference>
<keyword evidence="6" id="KW-0418">Kinase</keyword>
<protein>
    <recommendedName>
        <fullName evidence="2">histidine kinase</fullName>
        <ecNumber evidence="2">2.7.13.3</ecNumber>
    </recommendedName>
</protein>
<dbReference type="SMART" id="SM00091">
    <property type="entry name" value="PAS"/>
    <property type="match status" value="2"/>
</dbReference>
<dbReference type="EMBL" id="FNSD01000001">
    <property type="protein sequence ID" value="SEC60496.1"/>
    <property type="molecule type" value="Genomic_DNA"/>
</dbReference>
<dbReference type="SUPFAM" id="SSF55874">
    <property type="entry name" value="ATPase domain of HSP90 chaperone/DNA topoisomerase II/histidine kinase"/>
    <property type="match status" value="1"/>
</dbReference>
<dbReference type="PROSITE" id="PS50112">
    <property type="entry name" value="PAS"/>
    <property type="match status" value="1"/>
</dbReference>
<dbReference type="InterPro" id="IPR004358">
    <property type="entry name" value="Sig_transdc_His_kin-like_C"/>
</dbReference>
<evidence type="ECO:0000256" key="2">
    <source>
        <dbReference type="ARBA" id="ARBA00012438"/>
    </source>
</evidence>
<dbReference type="InterPro" id="IPR003661">
    <property type="entry name" value="HisK_dim/P_dom"/>
</dbReference>
<dbReference type="PANTHER" id="PTHR43065:SF46">
    <property type="entry name" value="C4-DICARBOXYLATE TRANSPORT SENSOR PROTEIN DCTB"/>
    <property type="match status" value="1"/>
</dbReference>
<dbReference type="Proteomes" id="UP000182409">
    <property type="component" value="Unassembled WGS sequence"/>
</dbReference>
<keyword evidence="5" id="KW-0547">Nucleotide-binding</keyword>
<keyword evidence="7" id="KW-0067">ATP-binding</keyword>
<evidence type="ECO:0000256" key="5">
    <source>
        <dbReference type="ARBA" id="ARBA00022741"/>
    </source>
</evidence>
<evidence type="ECO:0000259" key="10">
    <source>
        <dbReference type="PROSITE" id="PS50112"/>
    </source>
</evidence>
<evidence type="ECO:0000259" key="9">
    <source>
        <dbReference type="PROSITE" id="PS50109"/>
    </source>
</evidence>
<feature type="domain" description="PAS" evidence="10">
    <location>
        <begin position="282"/>
        <end position="324"/>
    </location>
</feature>
<evidence type="ECO:0000313" key="12">
    <source>
        <dbReference type="EMBL" id="SEC60496.1"/>
    </source>
</evidence>
<gene>
    <name evidence="12" type="ORF">SAMN05443244_3874</name>
</gene>
<dbReference type="InterPro" id="IPR000014">
    <property type="entry name" value="PAS"/>
</dbReference>
<dbReference type="Gene3D" id="1.10.287.130">
    <property type="match status" value="1"/>
</dbReference>
<name>A0A1H4TVH3_9BACT</name>
<dbReference type="CDD" id="cd00082">
    <property type="entry name" value="HisKA"/>
    <property type="match status" value="1"/>
</dbReference>
<dbReference type="PRINTS" id="PR00344">
    <property type="entry name" value="BCTRLSENSOR"/>
</dbReference>
<dbReference type="GO" id="GO:0000155">
    <property type="term" value="F:phosphorelay sensor kinase activity"/>
    <property type="evidence" value="ECO:0007669"/>
    <property type="project" value="InterPro"/>
</dbReference>
<evidence type="ECO:0000256" key="3">
    <source>
        <dbReference type="ARBA" id="ARBA00022553"/>
    </source>
</evidence>
<dbReference type="InterPro" id="IPR003594">
    <property type="entry name" value="HATPase_dom"/>
</dbReference>
<evidence type="ECO:0000256" key="8">
    <source>
        <dbReference type="ARBA" id="ARBA00023012"/>
    </source>
</evidence>
<organism evidence="12 13">
    <name type="scientific">Terriglobus roseus</name>
    <dbReference type="NCBI Taxonomy" id="392734"/>
    <lineage>
        <taxon>Bacteria</taxon>
        <taxon>Pseudomonadati</taxon>
        <taxon>Acidobacteriota</taxon>
        <taxon>Terriglobia</taxon>
        <taxon>Terriglobales</taxon>
        <taxon>Acidobacteriaceae</taxon>
        <taxon>Terriglobus</taxon>
    </lineage>
</organism>
<dbReference type="SMART" id="SM00387">
    <property type="entry name" value="HATPase_c"/>
    <property type="match status" value="1"/>
</dbReference>